<comment type="caution">
    <text evidence="1">The sequence shown here is derived from an EMBL/GenBank/DDBJ whole genome shotgun (WGS) entry which is preliminary data.</text>
</comment>
<protein>
    <submittedName>
        <fullName evidence="1">Uncharacterized protein</fullName>
    </submittedName>
</protein>
<dbReference type="AlphaFoldDB" id="A0AAD7NLG5"/>
<keyword evidence="2" id="KW-1185">Reference proteome</keyword>
<evidence type="ECO:0000313" key="2">
    <source>
        <dbReference type="Proteomes" id="UP001215280"/>
    </source>
</evidence>
<name>A0AAD7NLG5_9AGAR</name>
<accession>A0AAD7NLG5</accession>
<sequence length="249" mass="27641">MHESGLYLDDALIAPLHQAAFKQVTDEIVHTDPADLLVPLLARILQEFEADSKFKAQSVRCPPSLSEKDVGPPLTFPKERKTICPPPVACFSIQLIPYCEKPVLPPVVIPPARCGPKIKTRGTVISALVVMPTPDAEIHVISTAVPKNIYTTLQRIFLPRKKGRVSFPDFQRVMTCVEIGFTCEDAEGSRVHFVPPPVSGLKTYTHHTCALDQQLNMNLKATWRQKLRCKSCAKEVKATVPVDDGELQR</sequence>
<organism evidence="1 2">
    <name type="scientific">Mycena maculata</name>
    <dbReference type="NCBI Taxonomy" id="230809"/>
    <lineage>
        <taxon>Eukaryota</taxon>
        <taxon>Fungi</taxon>
        <taxon>Dikarya</taxon>
        <taxon>Basidiomycota</taxon>
        <taxon>Agaricomycotina</taxon>
        <taxon>Agaricomycetes</taxon>
        <taxon>Agaricomycetidae</taxon>
        <taxon>Agaricales</taxon>
        <taxon>Marasmiineae</taxon>
        <taxon>Mycenaceae</taxon>
        <taxon>Mycena</taxon>
    </lineage>
</organism>
<proteinExistence type="predicted"/>
<gene>
    <name evidence="1" type="ORF">DFH07DRAFT_770038</name>
</gene>
<evidence type="ECO:0000313" key="1">
    <source>
        <dbReference type="EMBL" id="KAJ7765896.1"/>
    </source>
</evidence>
<reference evidence="1" key="1">
    <citation type="submission" date="2023-03" db="EMBL/GenBank/DDBJ databases">
        <title>Massive genome expansion in bonnet fungi (Mycena s.s.) driven by repeated elements and novel gene families across ecological guilds.</title>
        <authorList>
            <consortium name="Lawrence Berkeley National Laboratory"/>
            <person name="Harder C.B."/>
            <person name="Miyauchi S."/>
            <person name="Viragh M."/>
            <person name="Kuo A."/>
            <person name="Thoen E."/>
            <person name="Andreopoulos B."/>
            <person name="Lu D."/>
            <person name="Skrede I."/>
            <person name="Drula E."/>
            <person name="Henrissat B."/>
            <person name="Morin E."/>
            <person name="Kohler A."/>
            <person name="Barry K."/>
            <person name="LaButti K."/>
            <person name="Morin E."/>
            <person name="Salamov A."/>
            <person name="Lipzen A."/>
            <person name="Mereny Z."/>
            <person name="Hegedus B."/>
            <person name="Baldrian P."/>
            <person name="Stursova M."/>
            <person name="Weitz H."/>
            <person name="Taylor A."/>
            <person name="Grigoriev I.V."/>
            <person name="Nagy L.G."/>
            <person name="Martin F."/>
            <person name="Kauserud H."/>
        </authorList>
    </citation>
    <scope>NUCLEOTIDE SEQUENCE</scope>
    <source>
        <strain evidence="1">CBHHK188m</strain>
    </source>
</reference>
<dbReference type="EMBL" id="JARJLG010000034">
    <property type="protein sequence ID" value="KAJ7765896.1"/>
    <property type="molecule type" value="Genomic_DNA"/>
</dbReference>
<dbReference type="Proteomes" id="UP001215280">
    <property type="component" value="Unassembled WGS sequence"/>
</dbReference>